<dbReference type="Pfam" id="PF11604">
    <property type="entry name" value="CusF_Ec"/>
    <property type="match status" value="1"/>
</dbReference>
<organism evidence="2 3">
    <name type="scientific">Pseudomonas fluorescens</name>
    <dbReference type="NCBI Taxonomy" id="294"/>
    <lineage>
        <taxon>Bacteria</taxon>
        <taxon>Pseudomonadati</taxon>
        <taxon>Pseudomonadota</taxon>
        <taxon>Gammaproteobacteria</taxon>
        <taxon>Pseudomonadales</taxon>
        <taxon>Pseudomonadaceae</taxon>
        <taxon>Pseudomonas</taxon>
    </lineage>
</organism>
<feature type="signal peptide" evidence="1">
    <location>
        <begin position="1"/>
        <end position="21"/>
    </location>
</feature>
<protein>
    <submittedName>
        <fullName evidence="2">Copper binding periplasmic CusF family protein</fullName>
    </submittedName>
</protein>
<evidence type="ECO:0000256" key="1">
    <source>
        <dbReference type="SAM" id="SignalP"/>
    </source>
</evidence>
<dbReference type="InterPro" id="IPR021647">
    <property type="entry name" value="CusF_Ec"/>
</dbReference>
<dbReference type="Proteomes" id="UP000050349">
    <property type="component" value="Unassembled WGS sequence"/>
</dbReference>
<dbReference type="OrthoDB" id="5771277at2"/>
<dbReference type="InterPro" id="IPR042230">
    <property type="entry name" value="CusF_sf"/>
</dbReference>
<keyword evidence="1" id="KW-0732">Signal</keyword>
<evidence type="ECO:0000313" key="3">
    <source>
        <dbReference type="Proteomes" id="UP000050349"/>
    </source>
</evidence>
<name>A0A0P9BE27_PSEFL</name>
<feature type="chain" id="PRO_5006155533" evidence="1">
    <location>
        <begin position="22"/>
        <end position="132"/>
    </location>
</feature>
<sequence>MKLTPIAVAITVVALSLSAHAEDMPCKMDSMEGMQMKQDMPCMKMGDMEGMQKKQETKQAPVASAEGTIKAMDTAKHTVTLAHGAVPAVQWPPMTMAFSVTQDQLKGLKVGDHVSFSFQLEGGRATIVSIKK</sequence>
<gene>
    <name evidence="2" type="ORF">AN403_5544</name>
</gene>
<dbReference type="Gene3D" id="2.40.50.320">
    <property type="entry name" value="Copper binding periplasmic protein CusF"/>
    <property type="match status" value="1"/>
</dbReference>
<proteinExistence type="predicted"/>
<dbReference type="EMBL" id="LJXB01000058">
    <property type="protein sequence ID" value="KPU61262.1"/>
    <property type="molecule type" value="Genomic_DNA"/>
</dbReference>
<dbReference type="AlphaFoldDB" id="A0A0P9BE27"/>
<accession>A0A0P9BE27</accession>
<comment type="caution">
    <text evidence="2">The sequence shown here is derived from an EMBL/GenBank/DDBJ whole genome shotgun (WGS) entry which is preliminary data.</text>
</comment>
<dbReference type="PATRIC" id="fig|294.162.peg.985"/>
<reference evidence="2 3" key="1">
    <citation type="submission" date="2015-09" db="EMBL/GenBank/DDBJ databases">
        <authorList>
            <person name="Jackson K.R."/>
            <person name="Lunt B.L."/>
            <person name="Fisher J.N.B."/>
            <person name="Gardner A.V."/>
            <person name="Bailey M.E."/>
            <person name="Deus L.M."/>
            <person name="Earl A.S."/>
            <person name="Gibby P.D."/>
            <person name="Hartmann K.A."/>
            <person name="Liu J.E."/>
            <person name="Manci A.M."/>
            <person name="Nielsen D.A."/>
            <person name="Solomon M.B."/>
            <person name="Breakwell D.P."/>
            <person name="Burnett S.H."/>
            <person name="Grose J.H."/>
        </authorList>
    </citation>
    <scope>NUCLEOTIDE SEQUENCE [LARGE SCALE GENOMIC DNA]</scope>
    <source>
        <strain evidence="2 3">S613</strain>
    </source>
</reference>
<dbReference type="RefSeq" id="WP_057396366.1">
    <property type="nucleotide sequence ID" value="NZ_LJXB01000058.1"/>
</dbReference>
<evidence type="ECO:0000313" key="2">
    <source>
        <dbReference type="EMBL" id="KPU61262.1"/>
    </source>
</evidence>